<reference evidence="3 4" key="1">
    <citation type="submission" date="2018-02" db="EMBL/GenBank/DDBJ databases">
        <title>The genomes of Aspergillus section Nigri reveals drivers in fungal speciation.</title>
        <authorList>
            <consortium name="DOE Joint Genome Institute"/>
            <person name="Vesth T.C."/>
            <person name="Nybo J."/>
            <person name="Theobald S."/>
            <person name="Brandl J."/>
            <person name="Frisvad J.C."/>
            <person name="Nielsen K.F."/>
            <person name="Lyhne E.K."/>
            <person name="Kogle M.E."/>
            <person name="Kuo A."/>
            <person name="Riley R."/>
            <person name="Clum A."/>
            <person name="Nolan M."/>
            <person name="Lipzen A."/>
            <person name="Salamov A."/>
            <person name="Henrissat B."/>
            <person name="Wiebenga A."/>
            <person name="De vries R.P."/>
            <person name="Grigoriev I.V."/>
            <person name="Mortensen U.H."/>
            <person name="Andersen M.R."/>
            <person name="Baker S.E."/>
        </authorList>
    </citation>
    <scope>NUCLEOTIDE SEQUENCE [LARGE SCALE GENOMIC DNA]</scope>
    <source>
        <strain evidence="3 4">CBS 114.80</strain>
    </source>
</reference>
<accession>A0A2V5J138</accession>
<feature type="domain" description="Acyltransferase MbtK/IucB-like conserved" evidence="2">
    <location>
        <begin position="252"/>
        <end position="301"/>
    </location>
</feature>
<dbReference type="SMART" id="SM01006">
    <property type="entry name" value="AlcB"/>
    <property type="match status" value="1"/>
</dbReference>
<dbReference type="Pfam" id="PF13523">
    <property type="entry name" value="Acetyltransf_8"/>
    <property type="match status" value="1"/>
</dbReference>
<dbReference type="GO" id="GO:0016410">
    <property type="term" value="F:N-acyltransferase activity"/>
    <property type="evidence" value="ECO:0007669"/>
    <property type="project" value="TreeGrafter"/>
</dbReference>
<dbReference type="InterPro" id="IPR016181">
    <property type="entry name" value="Acyl_CoA_acyltransferase"/>
</dbReference>
<comment type="similarity">
    <text evidence="1">Belongs to the lysine N-acyltransferase MbtK family.</text>
</comment>
<evidence type="ECO:0000313" key="4">
    <source>
        <dbReference type="Proteomes" id="UP000248817"/>
    </source>
</evidence>
<dbReference type="EMBL" id="KZ825513">
    <property type="protein sequence ID" value="PYI30597.1"/>
    <property type="molecule type" value="Genomic_DNA"/>
</dbReference>
<dbReference type="Proteomes" id="UP000248817">
    <property type="component" value="Unassembled WGS sequence"/>
</dbReference>
<gene>
    <name evidence="3" type="ORF">BP00DRAFT_495746</name>
</gene>
<dbReference type="SUPFAM" id="SSF55729">
    <property type="entry name" value="Acyl-CoA N-acyltransferases (Nat)"/>
    <property type="match status" value="1"/>
</dbReference>
<proteinExistence type="inferred from homology"/>
<dbReference type="PANTHER" id="PTHR31438:SF6">
    <property type="entry name" value="BIOSYNTHESIS ACETYLASE ACEI, PUTATIVE (AFU_ORTHOLOGUE AFUA_3G03400)-RELATED"/>
    <property type="match status" value="1"/>
</dbReference>
<evidence type="ECO:0000313" key="3">
    <source>
        <dbReference type="EMBL" id="PYI30597.1"/>
    </source>
</evidence>
<evidence type="ECO:0000256" key="1">
    <source>
        <dbReference type="ARBA" id="ARBA00009893"/>
    </source>
</evidence>
<dbReference type="GO" id="GO:0019290">
    <property type="term" value="P:siderophore biosynthetic process"/>
    <property type="evidence" value="ECO:0007669"/>
    <property type="project" value="InterPro"/>
</dbReference>
<name>A0A2V5J138_9EURO</name>
<protein>
    <submittedName>
        <fullName evidence="3">Putative siderophore biosynthesis acetylase AceI</fullName>
    </submittedName>
</protein>
<sequence length="460" mass="53129">MSSTMSLPWVKLPHPYLTTYKIHLVSESTTPRVLQLRLHDSQAAGQPLPEPFHHDSLKYTDLSYNESAKEIPLNNNSPWARSQRSPGTTFTWTTAEPPTLAQIWNLIHATFLTHPEQETVRLDLQGPGHEIVREECIRTGLAVPFPSPREPFGTENQPSTLPTIVLLRSAFWQGAGSPLGPRPIWAVDQGTHGLLRRAGSQYPPMAQNYEFSMKFPEERVYARHPIRPVKPTPGSLVYSRYIPHLDQHFSLMAVDWQNEEHLQRFHQWQNDPRVAKGWNETGTIEHHRNYLRKLHEDKHVLCLFGRFDEKPFAYFEVYWAKEDHYGAHYDAGDYDRGRHSLVGDNNIRGAFRVNAWWSSVIHYIFLDEPRTQCVVGEPKASGGTVLSYENAQGLTVQKYVDLGHKRSVHVFCSREKWFQLCPLWWDGRERPLESSDRMAWDAKFVMKLTAYRPSTLPAAY</sequence>
<dbReference type="PANTHER" id="PTHR31438">
    <property type="entry name" value="LYSINE N-ACYLTRANSFERASE C17G9.06C-RELATED"/>
    <property type="match status" value="1"/>
</dbReference>
<evidence type="ECO:0000259" key="2">
    <source>
        <dbReference type="SMART" id="SM01006"/>
    </source>
</evidence>
<dbReference type="AlphaFoldDB" id="A0A2V5J138"/>
<keyword evidence="4" id="KW-1185">Reference proteome</keyword>
<dbReference type="Gene3D" id="3.40.630.30">
    <property type="match status" value="1"/>
</dbReference>
<dbReference type="InterPro" id="IPR019432">
    <property type="entry name" value="Acyltransferase_MbtK/IucB-like"/>
</dbReference>
<dbReference type="FunFam" id="3.40.630.30:FF:000080">
    <property type="entry name" value="Siderophore biosynthesis acetylase AceI, putative"/>
    <property type="match status" value="1"/>
</dbReference>
<organism evidence="3 4">
    <name type="scientific">Aspergillus indologenus CBS 114.80</name>
    <dbReference type="NCBI Taxonomy" id="1450541"/>
    <lineage>
        <taxon>Eukaryota</taxon>
        <taxon>Fungi</taxon>
        <taxon>Dikarya</taxon>
        <taxon>Ascomycota</taxon>
        <taxon>Pezizomycotina</taxon>
        <taxon>Eurotiomycetes</taxon>
        <taxon>Eurotiomycetidae</taxon>
        <taxon>Eurotiales</taxon>
        <taxon>Aspergillaceae</taxon>
        <taxon>Aspergillus</taxon>
        <taxon>Aspergillus subgen. Circumdati</taxon>
    </lineage>
</organism>